<dbReference type="Pfam" id="PF12204">
    <property type="entry name" value="DUF3598_N"/>
    <property type="match status" value="1"/>
</dbReference>
<dbReference type="GO" id="GO:0010020">
    <property type="term" value="P:chloroplast fission"/>
    <property type="evidence" value="ECO:0000318"/>
    <property type="project" value="GO_Central"/>
</dbReference>
<dbReference type="PaxDb" id="3218-PP1S54_135V6.1"/>
<evidence type="ECO:0000313" key="4">
    <source>
        <dbReference type="EnsemblPlants" id="Pp3c27_2000V3.1"/>
    </source>
</evidence>
<dbReference type="FunCoup" id="A0A2K1IAA3">
    <property type="interactions" value="2078"/>
</dbReference>
<sequence>MVMASTLRCLSSSSLTLCTSNSTPQPLSSQWGFSSSYSWRAAQSRGLGLTSLEHSDCSALVKQKDSRVFCSQATSEAFNQGDEGSGSPAGLANLEQFIELNVGFWRGTFTQYDVMGNALQCIPTRLSATSYGKGENISLLQTLHIKEAVSKTRAEDDDDEPVWQEFKLVDINLFTMEQRQHIGFFPSENAYTVSHQTSEMLEQVLRIGVLGEDDDGEEFPKGVKLPSRRPALVCESCLYSKDAQKRVRAFHVLDPRGLLDVIGIFHESRDGSSFAESQRNLPDEAGSRIESLLGKWSGKLVTRRTGIYGSTLAQYNVQVSYERNEEAKMKLEITTDRGQGTRIAMNGASLGNIMRFEGGLLTTMLPGGLALTCPGSVGQSVGRMQAFYFEFSWIEFPGQRRRLVRTYDTEGLVVSTSLATESKLS</sequence>
<dbReference type="Gramene" id="Pp3c27_2000V3.2">
    <property type="protein sequence ID" value="Pp3c27_2000V3.2"/>
    <property type="gene ID" value="Pp3c27_2000"/>
</dbReference>
<dbReference type="PANTHER" id="PTHR33404">
    <property type="entry name" value="CELL DIVISION TOPOLOGICAL SPECIFICITY FACTOR HOMOLOG, CHLOROPLASTIC"/>
    <property type="match status" value="1"/>
</dbReference>
<dbReference type="InterPro" id="IPR012674">
    <property type="entry name" value="Calycin"/>
</dbReference>
<dbReference type="KEGG" id="ppp:112278463"/>
<dbReference type="Gene3D" id="2.40.128.20">
    <property type="match status" value="2"/>
</dbReference>
<keyword evidence="5" id="KW-1185">Reference proteome</keyword>
<gene>
    <name evidence="4" type="primary">LOC112278463</name>
    <name evidence="3" type="ORF">PHYPA_030779</name>
</gene>
<reference evidence="3 5" key="1">
    <citation type="journal article" date="2008" name="Science">
        <title>The Physcomitrella genome reveals evolutionary insights into the conquest of land by plants.</title>
        <authorList>
            <person name="Rensing S."/>
            <person name="Lang D."/>
            <person name="Zimmer A."/>
            <person name="Terry A."/>
            <person name="Salamov A."/>
            <person name="Shapiro H."/>
            <person name="Nishiyama T."/>
            <person name="Perroud P.-F."/>
            <person name="Lindquist E."/>
            <person name="Kamisugi Y."/>
            <person name="Tanahashi T."/>
            <person name="Sakakibara K."/>
            <person name="Fujita T."/>
            <person name="Oishi K."/>
            <person name="Shin-I T."/>
            <person name="Kuroki Y."/>
            <person name="Toyoda A."/>
            <person name="Suzuki Y."/>
            <person name="Hashimoto A."/>
            <person name="Yamaguchi K."/>
            <person name="Sugano A."/>
            <person name="Kohara Y."/>
            <person name="Fujiyama A."/>
            <person name="Anterola A."/>
            <person name="Aoki S."/>
            <person name="Ashton N."/>
            <person name="Barbazuk W.B."/>
            <person name="Barker E."/>
            <person name="Bennetzen J."/>
            <person name="Bezanilla M."/>
            <person name="Blankenship R."/>
            <person name="Cho S.H."/>
            <person name="Dutcher S."/>
            <person name="Estelle M."/>
            <person name="Fawcett J.A."/>
            <person name="Gundlach H."/>
            <person name="Hanada K."/>
            <person name="Heyl A."/>
            <person name="Hicks K.A."/>
            <person name="Hugh J."/>
            <person name="Lohr M."/>
            <person name="Mayer K."/>
            <person name="Melkozernov A."/>
            <person name="Murata T."/>
            <person name="Nelson D."/>
            <person name="Pils B."/>
            <person name="Prigge M."/>
            <person name="Reiss B."/>
            <person name="Renner T."/>
            <person name="Rombauts S."/>
            <person name="Rushton P."/>
            <person name="Sanderfoot A."/>
            <person name="Schween G."/>
            <person name="Shiu S.-H."/>
            <person name="Stueber K."/>
            <person name="Theodoulou F.L."/>
            <person name="Tu H."/>
            <person name="Van de Peer Y."/>
            <person name="Verrier P.J."/>
            <person name="Waters E."/>
            <person name="Wood A."/>
            <person name="Yang L."/>
            <person name="Cove D."/>
            <person name="Cuming A."/>
            <person name="Hasebe M."/>
            <person name="Lucas S."/>
            <person name="Mishler D.B."/>
            <person name="Reski R."/>
            <person name="Grigoriev I."/>
            <person name="Quatrano R.S."/>
            <person name="Boore J.L."/>
        </authorList>
    </citation>
    <scope>NUCLEOTIDE SEQUENCE [LARGE SCALE GENOMIC DNA]</scope>
    <source>
        <strain evidence="4 5">cv. Gransden 2004</strain>
    </source>
</reference>
<proteinExistence type="predicted"/>
<dbReference type="InterPro" id="IPR022017">
    <property type="entry name" value="BFA1-like_DUF3598"/>
</dbReference>
<dbReference type="InterPro" id="IPR048378">
    <property type="entry name" value="BFA1-like_C"/>
</dbReference>
<dbReference type="OrthoDB" id="1908268at2759"/>
<dbReference type="EnsemblPlants" id="Pp3c27_2000V3.2">
    <property type="protein sequence ID" value="Pp3c27_2000V3.2"/>
    <property type="gene ID" value="Pp3c27_2000"/>
</dbReference>
<dbReference type="Pfam" id="PF21053">
    <property type="entry name" value="BFA1_C"/>
    <property type="match status" value="1"/>
</dbReference>
<protein>
    <submittedName>
        <fullName evidence="3 4">Uncharacterized protein</fullName>
    </submittedName>
</protein>
<dbReference type="RefSeq" id="XP_024367774.1">
    <property type="nucleotide sequence ID" value="XM_024512006.2"/>
</dbReference>
<evidence type="ECO:0000259" key="1">
    <source>
        <dbReference type="Pfam" id="PF12204"/>
    </source>
</evidence>
<dbReference type="OMA" id="GSFFQFD"/>
<dbReference type="Gramene" id="Pp3c27_2000V3.1">
    <property type="protein sequence ID" value="Pp3c27_2000V3.1"/>
    <property type="gene ID" value="Pp3c27_2000"/>
</dbReference>
<dbReference type="STRING" id="3218.A0A2K1IAA3"/>
<dbReference type="SUPFAM" id="SSF50814">
    <property type="entry name" value="Lipocalins"/>
    <property type="match status" value="2"/>
</dbReference>
<dbReference type="EnsemblPlants" id="Pp3c27_2000V3.1">
    <property type="protein sequence ID" value="Pp3c27_2000V3.1"/>
    <property type="gene ID" value="Pp3c27_2000"/>
</dbReference>
<evidence type="ECO:0000313" key="3">
    <source>
        <dbReference type="EMBL" id="PNR26205.1"/>
    </source>
</evidence>
<evidence type="ECO:0000313" key="5">
    <source>
        <dbReference type="Proteomes" id="UP000006727"/>
    </source>
</evidence>
<dbReference type="AlphaFoldDB" id="A0A2K1IAA3"/>
<feature type="domain" description="DUF3598" evidence="1">
    <location>
        <begin position="93"/>
        <end position="271"/>
    </location>
</feature>
<reference evidence="4" key="3">
    <citation type="submission" date="2020-12" db="UniProtKB">
        <authorList>
            <consortium name="EnsemblPlants"/>
        </authorList>
    </citation>
    <scope>IDENTIFICATION</scope>
</reference>
<evidence type="ECO:0000259" key="2">
    <source>
        <dbReference type="Pfam" id="PF21053"/>
    </source>
</evidence>
<dbReference type="GeneID" id="112278463"/>
<dbReference type="EMBL" id="ABEU02000027">
    <property type="protein sequence ID" value="PNR26205.1"/>
    <property type="molecule type" value="Genomic_DNA"/>
</dbReference>
<feature type="domain" description="Biogenesis factor required for ATP synthase 1-like C-terminal" evidence="2">
    <location>
        <begin position="288"/>
        <end position="423"/>
    </location>
</feature>
<accession>A0A2K1IAA3</accession>
<name>A0A2K1IAA3_PHYPA</name>
<dbReference type="Proteomes" id="UP000006727">
    <property type="component" value="Chromosome 27"/>
</dbReference>
<organism evidence="3">
    <name type="scientific">Physcomitrium patens</name>
    <name type="common">Spreading-leaved earth moss</name>
    <name type="synonym">Physcomitrella patens</name>
    <dbReference type="NCBI Taxonomy" id="3218"/>
    <lineage>
        <taxon>Eukaryota</taxon>
        <taxon>Viridiplantae</taxon>
        <taxon>Streptophyta</taxon>
        <taxon>Embryophyta</taxon>
        <taxon>Bryophyta</taxon>
        <taxon>Bryophytina</taxon>
        <taxon>Bryopsida</taxon>
        <taxon>Funariidae</taxon>
        <taxon>Funariales</taxon>
        <taxon>Funariaceae</taxon>
        <taxon>Physcomitrium</taxon>
    </lineage>
</organism>
<dbReference type="PANTHER" id="PTHR33404:SF3">
    <property type="entry name" value="NMDA RECEPTOR SUBUNIT EPSILON-1, PUTATIVE (DUF3598)-RELATED"/>
    <property type="match status" value="1"/>
</dbReference>
<reference evidence="3 5" key="2">
    <citation type="journal article" date="2018" name="Plant J.">
        <title>The Physcomitrella patens chromosome-scale assembly reveals moss genome structure and evolution.</title>
        <authorList>
            <person name="Lang D."/>
            <person name="Ullrich K.K."/>
            <person name="Murat F."/>
            <person name="Fuchs J."/>
            <person name="Jenkins J."/>
            <person name="Haas F.B."/>
            <person name="Piednoel M."/>
            <person name="Gundlach H."/>
            <person name="Van Bel M."/>
            <person name="Meyberg R."/>
            <person name="Vives C."/>
            <person name="Morata J."/>
            <person name="Symeonidi A."/>
            <person name="Hiss M."/>
            <person name="Muchero W."/>
            <person name="Kamisugi Y."/>
            <person name="Saleh O."/>
            <person name="Blanc G."/>
            <person name="Decker E.L."/>
            <person name="van Gessel N."/>
            <person name="Grimwood J."/>
            <person name="Hayes R.D."/>
            <person name="Graham S.W."/>
            <person name="Gunter L.E."/>
            <person name="McDaniel S.F."/>
            <person name="Hoernstein S.N.W."/>
            <person name="Larsson A."/>
            <person name="Li F.W."/>
            <person name="Perroud P.F."/>
            <person name="Phillips J."/>
            <person name="Ranjan P."/>
            <person name="Rokshar D.S."/>
            <person name="Rothfels C.J."/>
            <person name="Schneider L."/>
            <person name="Shu S."/>
            <person name="Stevenson D.W."/>
            <person name="Thummler F."/>
            <person name="Tillich M."/>
            <person name="Villarreal Aguilar J.C."/>
            <person name="Widiez T."/>
            <person name="Wong G.K."/>
            <person name="Wymore A."/>
            <person name="Zhang Y."/>
            <person name="Zimmer A.D."/>
            <person name="Quatrano R.S."/>
            <person name="Mayer K.F.X."/>
            <person name="Goodstein D."/>
            <person name="Casacuberta J.M."/>
            <person name="Vandepoele K."/>
            <person name="Reski R."/>
            <person name="Cuming A.C."/>
            <person name="Tuskan G.A."/>
            <person name="Maumus F."/>
            <person name="Salse J."/>
            <person name="Schmutz J."/>
            <person name="Rensing S.A."/>
        </authorList>
    </citation>
    <scope>NUCLEOTIDE SEQUENCE [LARGE SCALE GENOMIC DNA]</scope>
    <source>
        <strain evidence="4 5">cv. Gransden 2004</strain>
    </source>
</reference>